<dbReference type="EMBL" id="JAGIYQ010000003">
    <property type="protein sequence ID" value="MBP0724792.1"/>
    <property type="molecule type" value="Genomic_DNA"/>
</dbReference>
<feature type="domain" description="DUF7147" evidence="1">
    <location>
        <begin position="1"/>
        <end position="125"/>
    </location>
</feature>
<keyword evidence="3" id="KW-1185">Reference proteome</keyword>
<name>A0A940NPZ4_9BACI</name>
<evidence type="ECO:0000259" key="1">
    <source>
        <dbReference type="Pfam" id="PF23648"/>
    </source>
</evidence>
<proteinExistence type="predicted"/>
<dbReference type="AlphaFoldDB" id="A0A940NPZ4"/>
<keyword evidence="2" id="KW-0808">Transferase</keyword>
<protein>
    <submittedName>
        <fullName evidence="2">Methylthioribose kinase</fullName>
    </submittedName>
</protein>
<accession>A0A940NPZ4</accession>
<gene>
    <name evidence="2" type="ORF">J5Y03_06260</name>
</gene>
<dbReference type="Pfam" id="PF23648">
    <property type="entry name" value="DUF7147"/>
    <property type="match status" value="1"/>
</dbReference>
<sequence>MIQRMIELGEGYSDLYELIELATAQKSRVAHLLKFTTSKDKDTYCSFAVIFKPTSIGDFQPIYYCREGIKLTGDSISKREQLINDLASSLEKEIITLNLRHSTSFFEKELFHQYVIGILRLNHLISPLK</sequence>
<evidence type="ECO:0000313" key="3">
    <source>
        <dbReference type="Proteomes" id="UP000682134"/>
    </source>
</evidence>
<dbReference type="InterPro" id="IPR055571">
    <property type="entry name" value="DUF7147"/>
</dbReference>
<organism evidence="2 3">
    <name type="scientific">Gottfriedia endophytica</name>
    <dbReference type="NCBI Taxonomy" id="2820819"/>
    <lineage>
        <taxon>Bacteria</taxon>
        <taxon>Bacillati</taxon>
        <taxon>Bacillota</taxon>
        <taxon>Bacilli</taxon>
        <taxon>Bacillales</taxon>
        <taxon>Bacillaceae</taxon>
        <taxon>Gottfriedia</taxon>
    </lineage>
</organism>
<dbReference type="GO" id="GO:0016301">
    <property type="term" value="F:kinase activity"/>
    <property type="evidence" value="ECO:0007669"/>
    <property type="project" value="UniProtKB-KW"/>
</dbReference>
<dbReference type="RefSeq" id="WP_209403666.1">
    <property type="nucleotide sequence ID" value="NZ_JAGIYQ010000003.1"/>
</dbReference>
<reference evidence="2" key="1">
    <citation type="submission" date="2021-04" db="EMBL/GenBank/DDBJ databases">
        <title>Genome seq and assembly of Bacillus sp.</title>
        <authorList>
            <person name="Chhetri G."/>
        </authorList>
    </citation>
    <scope>NUCLEOTIDE SEQUENCE</scope>
    <source>
        <strain evidence="2">RG28</strain>
    </source>
</reference>
<comment type="caution">
    <text evidence="2">The sequence shown here is derived from an EMBL/GenBank/DDBJ whole genome shotgun (WGS) entry which is preliminary data.</text>
</comment>
<dbReference type="Proteomes" id="UP000682134">
    <property type="component" value="Unassembled WGS sequence"/>
</dbReference>
<evidence type="ECO:0000313" key="2">
    <source>
        <dbReference type="EMBL" id="MBP0724792.1"/>
    </source>
</evidence>
<keyword evidence="2" id="KW-0418">Kinase</keyword>